<reference evidence="1" key="2">
    <citation type="submission" date="2019-01" db="EMBL/GenBank/DDBJ databases">
        <authorList>
            <consortium name="NCBI Pathogen Detection Project"/>
        </authorList>
    </citation>
    <scope>NUCLEOTIDE SEQUENCE</scope>
    <source>
        <strain evidence="1">BCW_3452</strain>
    </source>
</reference>
<protein>
    <submittedName>
        <fullName evidence="1">Uncharacterized protein</fullName>
    </submittedName>
</protein>
<comment type="caution">
    <text evidence="1">The sequence shown here is derived from an EMBL/GenBank/DDBJ whole genome shotgun (WGS) entry which is preliminary data.</text>
</comment>
<dbReference type="Proteomes" id="UP000863257">
    <property type="component" value="Unassembled WGS sequence"/>
</dbReference>
<evidence type="ECO:0000313" key="1">
    <source>
        <dbReference type="EMBL" id="HAS8538260.1"/>
    </source>
</evidence>
<sequence length="350" mass="39974">MNAAVLDKVISNALSKSIKTSLSYTKHYIVIHADHHCKIGALITAVLNEFSLKLEKTFLASKFYECPSVDAMNEAEAALKRISEQLDNEFILHLDGDNWLQEALDLSAQYHFKVAGLDTTNRTKERHANFKYIAEKNKRSQAVFKRTIKNVDKFSRMTLKGFASHWANEIQSIHHVPTCVTRKAVIHAAESVSDLSFMKISRGIGLCGKHISFITRKQSLLDIPSDIEMARDHLFERQHSMNKSDPVHDKFILEFVSVFNIHGIETIRFHNNAIYKPTSRTVIKPQADGENLLIQLASQVYFDLLLAYRYRVENTLKEELVEFSKKINDTPLYVVAAEITERAQNKAKLK</sequence>
<gene>
    <name evidence="1" type="ORF">I7730_00405</name>
</gene>
<proteinExistence type="predicted"/>
<dbReference type="EMBL" id="DACRBY010000001">
    <property type="protein sequence ID" value="HAS8538260.1"/>
    <property type="molecule type" value="Genomic_DNA"/>
</dbReference>
<accession>A0A8H9MZ45</accession>
<name>A0A8H9MZ45_VIBVL</name>
<dbReference type="AlphaFoldDB" id="A0A8H9MZ45"/>
<reference evidence="1" key="1">
    <citation type="journal article" date="2018" name="Genome Biol.">
        <title>SKESA: strategic k-mer extension for scrupulous assemblies.</title>
        <authorList>
            <person name="Souvorov A."/>
            <person name="Agarwala R."/>
            <person name="Lipman D.J."/>
        </authorList>
    </citation>
    <scope>NUCLEOTIDE SEQUENCE</scope>
    <source>
        <strain evidence="1">BCW_3452</strain>
    </source>
</reference>
<organism evidence="1">
    <name type="scientific">Vibrio vulnificus</name>
    <dbReference type="NCBI Taxonomy" id="672"/>
    <lineage>
        <taxon>Bacteria</taxon>
        <taxon>Pseudomonadati</taxon>
        <taxon>Pseudomonadota</taxon>
        <taxon>Gammaproteobacteria</taxon>
        <taxon>Vibrionales</taxon>
        <taxon>Vibrionaceae</taxon>
        <taxon>Vibrio</taxon>
    </lineage>
</organism>